<dbReference type="PANTHER" id="PTHR11328:SF24">
    <property type="entry name" value="MAJOR FACILITATOR SUPERFAMILY (MFS) PROFILE DOMAIN-CONTAINING PROTEIN"/>
    <property type="match status" value="1"/>
</dbReference>
<comment type="caution">
    <text evidence="1">The sequence shown here is derived from an EMBL/GenBank/DDBJ whole genome shotgun (WGS) entry which is preliminary data.</text>
</comment>
<gene>
    <name evidence="1" type="ORF">DW656_03760</name>
</gene>
<evidence type="ECO:0000313" key="1">
    <source>
        <dbReference type="EMBL" id="RHF84913.1"/>
    </source>
</evidence>
<dbReference type="Gene3D" id="1.20.1250.20">
    <property type="entry name" value="MFS general substrate transporter like domains"/>
    <property type="match status" value="2"/>
</dbReference>
<dbReference type="AlphaFoldDB" id="A0A174JJ31"/>
<organism evidence="1 2">
    <name type="scientific">Coprococcus comes</name>
    <dbReference type="NCBI Taxonomy" id="410072"/>
    <lineage>
        <taxon>Bacteria</taxon>
        <taxon>Bacillati</taxon>
        <taxon>Bacillota</taxon>
        <taxon>Clostridia</taxon>
        <taxon>Lachnospirales</taxon>
        <taxon>Lachnospiraceae</taxon>
        <taxon>Coprococcus</taxon>
    </lineage>
</organism>
<dbReference type="OrthoDB" id="9764596at2"/>
<dbReference type="CDD" id="cd17332">
    <property type="entry name" value="MFS_MelB_like"/>
    <property type="match status" value="1"/>
</dbReference>
<evidence type="ECO:0000313" key="2">
    <source>
        <dbReference type="Proteomes" id="UP000284579"/>
    </source>
</evidence>
<dbReference type="GO" id="GO:0005886">
    <property type="term" value="C:plasma membrane"/>
    <property type="evidence" value="ECO:0007669"/>
    <property type="project" value="TreeGrafter"/>
</dbReference>
<proteinExistence type="predicted"/>
<dbReference type="Pfam" id="PF13347">
    <property type="entry name" value="MFS_2"/>
    <property type="match status" value="1"/>
</dbReference>
<dbReference type="InterPro" id="IPR039672">
    <property type="entry name" value="MFS_2"/>
</dbReference>
<dbReference type="InterPro" id="IPR036259">
    <property type="entry name" value="MFS_trans_sf"/>
</dbReference>
<dbReference type="NCBIfam" id="TIGR00792">
    <property type="entry name" value="gph"/>
    <property type="match status" value="1"/>
</dbReference>
<dbReference type="Proteomes" id="UP000284579">
    <property type="component" value="Unassembled WGS sequence"/>
</dbReference>
<dbReference type="GO" id="GO:0008643">
    <property type="term" value="P:carbohydrate transport"/>
    <property type="evidence" value="ECO:0007669"/>
    <property type="project" value="InterPro"/>
</dbReference>
<dbReference type="SUPFAM" id="SSF103473">
    <property type="entry name" value="MFS general substrate transporter"/>
    <property type="match status" value="1"/>
</dbReference>
<protein>
    <submittedName>
        <fullName evidence="1">MFS transporter</fullName>
    </submittedName>
</protein>
<dbReference type="GO" id="GO:0015293">
    <property type="term" value="F:symporter activity"/>
    <property type="evidence" value="ECO:0007669"/>
    <property type="project" value="InterPro"/>
</dbReference>
<sequence length="448" mass="49093">MENKWGMYMKTSISEKIAYGMGDVACNVVYALTSGLIVYFYTNVIGVSAGVVGTILLVSRVFDGVSDLLIAQLMDKINSRHGKARAWILWMAAPYAVSATALFAVPSHAGKMVQAIYIFVTYNLCTTVVYTALNLPYSAMAPLMTNDEEDLAKLNIFRMSMSPVSNMIVTALSLPLINFLGGDQRAWIIVTAVYGIIAFGMLMWTFLGTKERFHTEAAAEAENLPFRVRLKAAAQNKYFIIMFLMVMALALYQNVNGTVSTYYAQYVLGNAEIMGVMQTCEKIPWILGIICMAPLIKKFGKRNLVLGGAIICIAAQIILMINPENMKLVLAASIIRGLGEAPINGLTFTMLADVINYGHWKTGIRVHALIFSTFTVGQKFGGGVAGWAIGQLMQLSGFTGSVTETVEAVAMIKNLYIYGVILAWGLIAICMLAYHLDKEYDQVLAELK</sequence>
<accession>A0A174JJ31</accession>
<name>A0A174JJ31_9FIRM</name>
<dbReference type="EMBL" id="QRHO01000003">
    <property type="protein sequence ID" value="RHF84913.1"/>
    <property type="molecule type" value="Genomic_DNA"/>
</dbReference>
<reference evidence="1 2" key="1">
    <citation type="submission" date="2018-08" db="EMBL/GenBank/DDBJ databases">
        <title>A genome reference for cultivated species of the human gut microbiota.</title>
        <authorList>
            <person name="Zou Y."/>
            <person name="Xue W."/>
            <person name="Luo G."/>
        </authorList>
    </citation>
    <scope>NUCLEOTIDE SEQUENCE [LARGE SCALE GENOMIC DNA]</scope>
    <source>
        <strain evidence="1 2">AM23-3</strain>
    </source>
</reference>
<dbReference type="PANTHER" id="PTHR11328">
    <property type="entry name" value="MAJOR FACILITATOR SUPERFAMILY DOMAIN-CONTAINING PROTEIN"/>
    <property type="match status" value="1"/>
</dbReference>
<dbReference type="GO" id="GO:0006814">
    <property type="term" value="P:sodium ion transport"/>
    <property type="evidence" value="ECO:0007669"/>
    <property type="project" value="InterPro"/>
</dbReference>
<dbReference type="InterPro" id="IPR001927">
    <property type="entry name" value="Na/Gal_symport"/>
</dbReference>